<name>A0A086JZ80_TOXGO</name>
<organism evidence="2 3">
    <name type="scientific">Toxoplasma gondii p89</name>
    <dbReference type="NCBI Taxonomy" id="943119"/>
    <lineage>
        <taxon>Eukaryota</taxon>
        <taxon>Sar</taxon>
        <taxon>Alveolata</taxon>
        <taxon>Apicomplexa</taxon>
        <taxon>Conoidasida</taxon>
        <taxon>Coccidia</taxon>
        <taxon>Eucoccidiorida</taxon>
        <taxon>Eimeriorina</taxon>
        <taxon>Sarcocystidae</taxon>
        <taxon>Toxoplasma</taxon>
    </lineage>
</organism>
<proteinExistence type="predicted"/>
<feature type="chain" id="PRO_5001808789" evidence="1">
    <location>
        <begin position="21"/>
        <end position="301"/>
    </location>
</feature>
<dbReference type="PANTHER" id="PTHR39767:SF2">
    <property type="entry name" value="CHROMOSOME UNDETERMINED SCAFFOLD_1, WHOLE GENOME SHOTGUN SEQUENCE"/>
    <property type="match status" value="1"/>
</dbReference>
<feature type="signal peptide" evidence="1">
    <location>
        <begin position="1"/>
        <end position="20"/>
    </location>
</feature>
<sequence length="301" mass="32407">MGKRILFATVLSSLASSVHCQVASANIDGVVRGSFIGPEPETVSTATPGIVIEGPKFKLPEVDLDLLRTGVQLQATTILFDRRGAGPVKLSADKNVLFISGSRASLMSVDDATDTVSFGSHTTVNNAVTLNGPITSNGHSDWWLWSLNTFDSFPLEGFWTPQEFSTCGTNADHFLGGPCKFAANRATGTYLNVPRHSEVKIKARVHFFDEWTGQNLYMKLGNTIVWTASHNWCPKGFAQDCASRGVDACGHSYPDTLSKSLEVAVPHSAPFLAITFGSTFDDGANPCTASWGVDDVAIYLR</sequence>
<accession>A0A086JZ80</accession>
<keyword evidence="1" id="KW-0732">Signal</keyword>
<evidence type="ECO:0000313" key="2">
    <source>
        <dbReference type="EMBL" id="KFG37448.1"/>
    </source>
</evidence>
<evidence type="ECO:0000313" key="3">
    <source>
        <dbReference type="Proteomes" id="UP000028828"/>
    </source>
</evidence>
<dbReference type="Proteomes" id="UP000028828">
    <property type="component" value="Unassembled WGS sequence"/>
</dbReference>
<comment type="caution">
    <text evidence="2">The sequence shown here is derived from an EMBL/GenBank/DDBJ whole genome shotgun (WGS) entry which is preliminary data.</text>
</comment>
<gene>
    <name evidence="2" type="ORF">TGP89_234507</name>
</gene>
<dbReference type="VEuPathDB" id="ToxoDB:TGP89_234507"/>
<dbReference type="PANTHER" id="PTHR39767">
    <property type="entry name" value="CALCIUM/CALMODULIN-BINDING MEMBRANE PROTEIN PCM4-RELATED"/>
    <property type="match status" value="1"/>
</dbReference>
<dbReference type="EMBL" id="AEYI02001438">
    <property type="protein sequence ID" value="KFG37448.1"/>
    <property type="molecule type" value="Genomic_DNA"/>
</dbReference>
<reference evidence="2 3" key="1">
    <citation type="submission" date="2014-03" db="EMBL/GenBank/DDBJ databases">
        <authorList>
            <person name="Sibley D."/>
            <person name="Venepally P."/>
            <person name="Karamycheva S."/>
            <person name="Hadjithomas M."/>
            <person name="Khan A."/>
            <person name="Brunk B."/>
            <person name="Roos D."/>
            <person name="Caler E."/>
            <person name="Lorenzi H."/>
        </authorList>
    </citation>
    <scope>NUCLEOTIDE SEQUENCE [LARGE SCALE GENOMIC DNA]</scope>
    <source>
        <strain evidence="3">p89</strain>
    </source>
</reference>
<dbReference type="OrthoDB" id="282383at2759"/>
<protein>
    <submittedName>
        <fullName evidence="2">Uncharacterized protein</fullName>
    </submittedName>
</protein>
<evidence type="ECO:0000256" key="1">
    <source>
        <dbReference type="SAM" id="SignalP"/>
    </source>
</evidence>
<dbReference type="AlphaFoldDB" id="A0A086JZ80"/>